<dbReference type="OMA" id="TKMFPAM"/>
<proteinExistence type="evidence at transcript level"/>
<evidence type="ECO:0000256" key="2">
    <source>
        <dbReference type="ARBA" id="ARBA00022801"/>
    </source>
</evidence>
<evidence type="ECO:0000256" key="4">
    <source>
        <dbReference type="SAM" id="SignalP"/>
    </source>
</evidence>
<dbReference type="EMBL" id="EF677791">
    <property type="protein sequence ID" value="ABR17593.1"/>
    <property type="molecule type" value="mRNA"/>
</dbReference>
<organism evidence="5">
    <name type="scientific">Picea sitchensis</name>
    <name type="common">Sitka spruce</name>
    <name type="synonym">Pinus sitchensis</name>
    <dbReference type="NCBI Taxonomy" id="3332"/>
    <lineage>
        <taxon>Eukaryota</taxon>
        <taxon>Viridiplantae</taxon>
        <taxon>Streptophyta</taxon>
        <taxon>Embryophyta</taxon>
        <taxon>Tracheophyta</taxon>
        <taxon>Spermatophyta</taxon>
        <taxon>Pinopsida</taxon>
        <taxon>Pinidae</taxon>
        <taxon>Conifers I</taxon>
        <taxon>Pinales</taxon>
        <taxon>Pinaceae</taxon>
        <taxon>Picea</taxon>
    </lineage>
</organism>
<accession>B8LPL3</accession>
<sequence>MDFYTVSLVAVLVSVCVTTADAAPPAQLVFGDSLVDTGNNNYLVAIARADRSPYGIDFPSRLPTGRFCNGLNIADFIGLKFGSQPVLPYLDPSLQGQELLRGANFASAGIGILNDTGLQFGQIIRMDEQFEFFQKYQDRVASIIGRNATNKLVAEGLVSIALGGNDYVNNYFLLPVTLRSLQFSLPAYTNFIISEFEKILARFYELGARRVLVLSSGPLGCIPMERATSSLNGDCAQRPQQAAKLFNKGLNIIVNRLNRRFSAQIYTITKMFPAMMDLYTNPQLYGIGDAKDACCGQGPYNGLGLCTSLSLLCPDRGNNVWWDQFHPTERAARIIVDKFFSGSPSYVGPVSIQDLMKLDV</sequence>
<dbReference type="PANTHER" id="PTHR45648">
    <property type="entry name" value="GDSL LIPASE/ACYLHYDROLASE FAMILY PROTEIN (AFU_ORTHOLOGUE AFUA_4G14700)"/>
    <property type="match status" value="1"/>
</dbReference>
<dbReference type="InterPro" id="IPR001087">
    <property type="entry name" value="GDSL"/>
</dbReference>
<evidence type="ECO:0000313" key="5">
    <source>
        <dbReference type="EMBL" id="ABR17593.1"/>
    </source>
</evidence>
<dbReference type="PANTHER" id="PTHR45648:SF167">
    <property type="entry name" value="GDSL ESTERASE_LIPASE LTL1"/>
    <property type="match status" value="1"/>
</dbReference>
<reference evidence="5" key="1">
    <citation type="submission" date="2007-06" db="EMBL/GenBank/DDBJ databases">
        <title>Full length cDNA sequences from Sitka Spruce (Picea sitchensis).</title>
        <authorList>
            <person name="Ralph S.G."/>
            <person name="Chun H.E."/>
            <person name="Liao N."/>
            <person name="Ali J."/>
            <person name="Reid K."/>
            <person name="Kolosova N."/>
            <person name="Cooper N."/>
            <person name="Cullis C."/>
            <person name="Jancsik S."/>
            <person name="Moore R."/>
            <person name="Mayo M."/>
            <person name="Wagner S."/>
            <person name="Holt R.A."/>
            <person name="Jones S.J.M."/>
            <person name="Marra M.A."/>
            <person name="Ritland C.E."/>
            <person name="Ritland K."/>
            <person name="Bohlmann J."/>
        </authorList>
    </citation>
    <scope>NUCLEOTIDE SEQUENCE</scope>
    <source>
        <tissue evidence="5">Green portion of the leader tissue</tissue>
    </source>
</reference>
<evidence type="ECO:0000256" key="3">
    <source>
        <dbReference type="ARBA" id="ARBA00022963"/>
    </source>
</evidence>
<dbReference type="InterPro" id="IPR036514">
    <property type="entry name" value="SGNH_hydro_sf"/>
</dbReference>
<dbReference type="SUPFAM" id="SSF52266">
    <property type="entry name" value="SGNH hydrolase"/>
    <property type="match status" value="1"/>
</dbReference>
<keyword evidence="2" id="KW-0378">Hydrolase</keyword>
<keyword evidence="4" id="KW-0732">Signal</keyword>
<dbReference type="Pfam" id="PF00657">
    <property type="entry name" value="Lipase_GDSL"/>
    <property type="match status" value="1"/>
</dbReference>
<dbReference type="AlphaFoldDB" id="B8LPL3"/>
<dbReference type="InterPro" id="IPR035669">
    <property type="entry name" value="SGNH_plant_lipase-like"/>
</dbReference>
<name>B8LPL3_PICSI</name>
<dbReference type="CDD" id="cd01837">
    <property type="entry name" value="SGNH_plant_lipase_like"/>
    <property type="match status" value="1"/>
</dbReference>
<dbReference type="InterPro" id="IPR051058">
    <property type="entry name" value="GDSL_Est/Lipase"/>
</dbReference>
<comment type="similarity">
    <text evidence="1">Belongs to the 'GDSL' lipolytic enzyme family.</text>
</comment>
<evidence type="ECO:0000256" key="1">
    <source>
        <dbReference type="ARBA" id="ARBA00008668"/>
    </source>
</evidence>
<dbReference type="Gene3D" id="3.40.50.1110">
    <property type="entry name" value="SGNH hydrolase"/>
    <property type="match status" value="1"/>
</dbReference>
<protein>
    <submittedName>
        <fullName evidence="5">Uncharacterized protein</fullName>
    </submittedName>
</protein>
<feature type="chain" id="PRO_5002877330" evidence="4">
    <location>
        <begin position="23"/>
        <end position="360"/>
    </location>
</feature>
<feature type="signal peptide" evidence="4">
    <location>
        <begin position="1"/>
        <end position="22"/>
    </location>
</feature>
<keyword evidence="3" id="KW-0443">Lipid metabolism</keyword>
<keyword evidence="3" id="KW-0442">Lipid degradation</keyword>
<dbReference type="GO" id="GO:0016042">
    <property type="term" value="P:lipid catabolic process"/>
    <property type="evidence" value="ECO:0007669"/>
    <property type="project" value="UniProtKB-KW"/>
</dbReference>
<dbReference type="GO" id="GO:0016788">
    <property type="term" value="F:hydrolase activity, acting on ester bonds"/>
    <property type="evidence" value="ECO:0007669"/>
    <property type="project" value="InterPro"/>
</dbReference>